<dbReference type="Gene3D" id="1.10.10.490">
    <property type="entry name" value="Beta-catenin-interacting ICAT"/>
    <property type="match status" value="1"/>
</dbReference>
<dbReference type="AlphaFoldDB" id="A0A0D8XVD6"/>
<accession>A0A0D8XVD6</accession>
<keyword evidence="5" id="KW-1185">Reference proteome</keyword>
<dbReference type="EMBL" id="KN716295">
    <property type="protein sequence ID" value="KJH47729.1"/>
    <property type="molecule type" value="Genomic_DNA"/>
</dbReference>
<evidence type="ECO:0000259" key="3">
    <source>
        <dbReference type="Pfam" id="PF06384"/>
    </source>
</evidence>
<protein>
    <recommendedName>
        <fullName evidence="3">Beta-catenin-interacting ICAT domain-containing protein</fullName>
    </recommendedName>
</protein>
<evidence type="ECO:0000313" key="4">
    <source>
        <dbReference type="EMBL" id="KJH47729.1"/>
    </source>
</evidence>
<evidence type="ECO:0000313" key="5">
    <source>
        <dbReference type="Proteomes" id="UP000053766"/>
    </source>
</evidence>
<dbReference type="InterPro" id="IPR036911">
    <property type="entry name" value="ICAT_sf"/>
</dbReference>
<name>A0A0D8XVD6_DICVI</name>
<comment type="similarity">
    <text evidence="1">Belongs to the CTNNBIP1 family.</text>
</comment>
<gene>
    <name evidence="4" type="ORF">DICVIV_06196</name>
</gene>
<feature type="coiled-coil region" evidence="2">
    <location>
        <begin position="7"/>
        <end position="34"/>
    </location>
</feature>
<dbReference type="OrthoDB" id="10262856at2759"/>
<dbReference type="PANTHER" id="PTHR16505:SF8">
    <property type="entry name" value="PROTEIN LZIC"/>
    <property type="match status" value="1"/>
</dbReference>
<reference evidence="5" key="2">
    <citation type="journal article" date="2016" name="Sci. Rep.">
        <title>Dictyocaulus viviparus genome, variome and transcriptome elucidate lungworm biology and support future intervention.</title>
        <authorList>
            <person name="McNulty S.N."/>
            <person name="Strube C."/>
            <person name="Rosa B.A."/>
            <person name="Martin J.C."/>
            <person name="Tyagi R."/>
            <person name="Choi Y.J."/>
            <person name="Wang Q."/>
            <person name="Hallsworth Pepin K."/>
            <person name="Zhang X."/>
            <person name="Ozersky P."/>
            <person name="Wilson R.K."/>
            <person name="Sternberg P.W."/>
            <person name="Gasser R.B."/>
            <person name="Mitreva M."/>
        </authorList>
    </citation>
    <scope>NUCLEOTIDE SEQUENCE [LARGE SCALE GENOMIC DNA]</scope>
    <source>
        <strain evidence="5">HannoverDv2000</strain>
    </source>
</reference>
<dbReference type="GO" id="GO:0008013">
    <property type="term" value="F:beta-catenin binding"/>
    <property type="evidence" value="ECO:0007669"/>
    <property type="project" value="InterPro"/>
</dbReference>
<dbReference type="PANTHER" id="PTHR16505">
    <property type="entry name" value="PROTEIN LZIC"/>
    <property type="match status" value="1"/>
</dbReference>
<evidence type="ECO:0000256" key="1">
    <source>
        <dbReference type="ARBA" id="ARBA00006505"/>
    </source>
</evidence>
<proteinExistence type="inferred from homology"/>
<dbReference type="InterPro" id="IPR040065">
    <property type="entry name" value="LZIC"/>
</dbReference>
<dbReference type="Proteomes" id="UP000053766">
    <property type="component" value="Unassembled WGS sequence"/>
</dbReference>
<dbReference type="InterPro" id="IPR009428">
    <property type="entry name" value="ICAT_dom"/>
</dbReference>
<keyword evidence="2" id="KW-0175">Coiled coil</keyword>
<evidence type="ECO:0000256" key="2">
    <source>
        <dbReference type="SAM" id="Coils"/>
    </source>
</evidence>
<reference evidence="4 5" key="1">
    <citation type="submission" date="2013-11" db="EMBL/GenBank/DDBJ databases">
        <title>Draft genome of the bovine lungworm Dictyocaulus viviparus.</title>
        <authorList>
            <person name="Mitreva M."/>
        </authorList>
    </citation>
    <scope>NUCLEOTIDE SEQUENCE [LARGE SCALE GENOMIC DNA]</scope>
    <source>
        <strain evidence="4 5">HannoverDv2000</strain>
    </source>
</reference>
<feature type="domain" description="Beta-catenin-interacting ICAT" evidence="3">
    <location>
        <begin position="110"/>
        <end position="160"/>
    </location>
</feature>
<sequence>MADAMLVENLQRQLDRLMNQLSDIEEEKPNLDIQEYEEMKLETMDELRDLGRSLEKMTGGDISSTDSLTATRYKSCYQSNIKDPFSVGSIREKASDSVEAEVDIVMFLLNNDFGMQKISEKKFRSLKLEILTALVNLDEELLDEEKMFLHEVKMEDLPRFTLETISGNSTCHSNLE</sequence>
<organism evidence="4 5">
    <name type="scientific">Dictyocaulus viviparus</name>
    <name type="common">Bovine lungworm</name>
    <dbReference type="NCBI Taxonomy" id="29172"/>
    <lineage>
        <taxon>Eukaryota</taxon>
        <taxon>Metazoa</taxon>
        <taxon>Ecdysozoa</taxon>
        <taxon>Nematoda</taxon>
        <taxon>Chromadorea</taxon>
        <taxon>Rhabditida</taxon>
        <taxon>Rhabditina</taxon>
        <taxon>Rhabditomorpha</taxon>
        <taxon>Strongyloidea</taxon>
        <taxon>Metastrongylidae</taxon>
        <taxon>Dictyocaulus</taxon>
    </lineage>
</organism>
<dbReference type="Pfam" id="PF06384">
    <property type="entry name" value="ICAT"/>
    <property type="match status" value="1"/>
</dbReference>